<protein>
    <submittedName>
        <fullName evidence="1">Uncharacterized protein</fullName>
    </submittedName>
</protein>
<reference evidence="1" key="1">
    <citation type="journal article" date="2014" name="Front. Microbiol.">
        <title>High frequency of phylogenetically diverse reductive dehalogenase-homologous genes in deep subseafloor sedimentary metagenomes.</title>
        <authorList>
            <person name="Kawai M."/>
            <person name="Futagami T."/>
            <person name="Toyoda A."/>
            <person name="Takaki Y."/>
            <person name="Nishi S."/>
            <person name="Hori S."/>
            <person name="Arai W."/>
            <person name="Tsubouchi T."/>
            <person name="Morono Y."/>
            <person name="Uchiyama I."/>
            <person name="Ito T."/>
            <person name="Fujiyama A."/>
            <person name="Inagaki F."/>
            <person name="Takami H."/>
        </authorList>
    </citation>
    <scope>NUCLEOTIDE SEQUENCE</scope>
    <source>
        <strain evidence="1">Expedition CK06-06</strain>
    </source>
</reference>
<proteinExistence type="predicted"/>
<comment type="caution">
    <text evidence="1">The sequence shown here is derived from an EMBL/GenBank/DDBJ whole genome shotgun (WGS) entry which is preliminary data.</text>
</comment>
<dbReference type="EMBL" id="BARU01007490">
    <property type="protein sequence ID" value="GAH45639.1"/>
    <property type="molecule type" value="Genomic_DNA"/>
</dbReference>
<dbReference type="AlphaFoldDB" id="X1GVK0"/>
<accession>X1GVK0</accession>
<sequence>MKEQGERRIAEEGRPVFHNERRKSLSDLGISEAKSHRWQLIARLPKKEREKYYKKEKKKAVNIRPFRLKGLRKNLRNL</sequence>
<gene>
    <name evidence="1" type="ORF">S03H2_14749</name>
</gene>
<organism evidence="1">
    <name type="scientific">marine sediment metagenome</name>
    <dbReference type="NCBI Taxonomy" id="412755"/>
    <lineage>
        <taxon>unclassified sequences</taxon>
        <taxon>metagenomes</taxon>
        <taxon>ecological metagenomes</taxon>
    </lineage>
</organism>
<evidence type="ECO:0000313" key="1">
    <source>
        <dbReference type="EMBL" id="GAH45639.1"/>
    </source>
</evidence>
<name>X1GVK0_9ZZZZ</name>